<keyword evidence="2" id="KW-0413">Isomerase</keyword>
<proteinExistence type="predicted"/>
<dbReference type="AlphaFoldDB" id="A0AAE9Z1A0"/>
<dbReference type="InterPro" id="IPR016087">
    <property type="entry name" value="Chalcone_isomerase"/>
</dbReference>
<reference evidence="2 3" key="1">
    <citation type="journal article" date="2015" name="Genome Announc.">
        <title>Draft Genome Sequences of Marine Isolates of Thalassomonas viridans and Thalassomonas actiniarum.</title>
        <authorList>
            <person name="Olonade I."/>
            <person name="van Zyl L.J."/>
            <person name="Trindade M."/>
        </authorList>
    </citation>
    <scope>NUCLEOTIDE SEQUENCE [LARGE SCALE GENOMIC DNA]</scope>
    <source>
        <strain evidence="2 3">XOM25</strain>
    </source>
</reference>
<evidence type="ECO:0000313" key="3">
    <source>
        <dbReference type="Proteomes" id="UP000032352"/>
    </source>
</evidence>
<dbReference type="RefSeq" id="WP_084723730.1">
    <property type="nucleotide sequence ID" value="NZ_CP059733.1"/>
</dbReference>
<keyword evidence="3" id="KW-1185">Reference proteome</keyword>
<dbReference type="GO" id="GO:0016853">
    <property type="term" value="F:isomerase activity"/>
    <property type="evidence" value="ECO:0007669"/>
    <property type="project" value="UniProtKB-KW"/>
</dbReference>
<dbReference type="EMBL" id="CP059733">
    <property type="protein sequence ID" value="WDE04189.1"/>
    <property type="molecule type" value="Genomic_DNA"/>
</dbReference>
<sequence>MKIIFIMLSFCAWAFWVYPARILSDSGEPVPEITDKSQLVLVGQAQFSVLFWDIYQSRLYTSSGQFSRDEKPLLFEINYQKDISRRELLSATIEQWQHLAVAEQDYQQYIPRLEALWPDISAGDSLTLFSDHRGSYFYFNGNYLGRITDAEFAGLFLDIWLSPKTSRPRLRQDLLGIKP</sequence>
<dbReference type="Pfam" id="PF16036">
    <property type="entry name" value="Chalcone_3"/>
    <property type="match status" value="1"/>
</dbReference>
<evidence type="ECO:0000259" key="1">
    <source>
        <dbReference type="Pfam" id="PF16036"/>
    </source>
</evidence>
<organism evidence="2 3">
    <name type="scientific">Thalassomonas viridans</name>
    <dbReference type="NCBI Taxonomy" id="137584"/>
    <lineage>
        <taxon>Bacteria</taxon>
        <taxon>Pseudomonadati</taxon>
        <taxon>Pseudomonadota</taxon>
        <taxon>Gammaproteobacteria</taxon>
        <taxon>Alteromonadales</taxon>
        <taxon>Colwelliaceae</taxon>
        <taxon>Thalassomonas</taxon>
    </lineage>
</organism>
<reference evidence="2 3" key="2">
    <citation type="journal article" date="2022" name="Mar. Drugs">
        <title>Bioassay-Guided Fractionation Leads to the Detection of Cholic Acid Generated by the Rare Thalassomonas sp.</title>
        <authorList>
            <person name="Pheiffer F."/>
            <person name="Schneider Y.K."/>
            <person name="Hansen E.H."/>
            <person name="Andersen J.H."/>
            <person name="Isaksson J."/>
            <person name="Busche T."/>
            <person name="R C."/>
            <person name="Kalinowski J."/>
            <person name="Zyl L.V."/>
            <person name="Trindade M."/>
        </authorList>
    </citation>
    <scope>NUCLEOTIDE SEQUENCE [LARGE SCALE GENOMIC DNA]</scope>
    <source>
        <strain evidence="2 3">XOM25</strain>
    </source>
</reference>
<feature type="domain" description="Chalcone isomerase" evidence="1">
    <location>
        <begin position="35"/>
        <end position="176"/>
    </location>
</feature>
<name>A0AAE9Z1A0_9GAMM</name>
<gene>
    <name evidence="2" type="ORF">SG34_023030</name>
</gene>
<accession>A0AAE9Z1A0</accession>
<protein>
    <submittedName>
        <fullName evidence="2">Chalcone isomerase family protein</fullName>
    </submittedName>
</protein>
<evidence type="ECO:0000313" key="2">
    <source>
        <dbReference type="EMBL" id="WDE04189.1"/>
    </source>
</evidence>
<dbReference type="Proteomes" id="UP000032352">
    <property type="component" value="Chromosome"/>
</dbReference>
<dbReference type="KEGG" id="tvd:SG34_023030"/>